<keyword evidence="7" id="KW-0460">Magnesium</keyword>
<evidence type="ECO:0000256" key="5">
    <source>
        <dbReference type="ARBA" id="ARBA00022679"/>
    </source>
</evidence>
<keyword evidence="14" id="KW-1185">Reference proteome</keyword>
<sequence>MRKDLNRYMNHLKDGVDKALINYLYRLDIPERLKNSMIYSVEAGGKRFRPILLLSAYDVYAKDFEKALSAACAVEFMHTYSLIHDDLPAMDDDDYRRGKPTNHRQFDEATAILAGDGLLTYCFEIILEDPLLSAEEKVKIARLLSECGGPKGMVAGQMLDMEAEKKQVNLAELEKIHALKTGELLRFSVLAGALLGGATKQQLTQLEQFAYYLGLLFQVQDDILDITGDEEKLGKPVGSDAENEKSTYPKLLGLDGAIKKKEEYLSKAKEALANADADASYLMELTTFVSSREN</sequence>
<dbReference type="Gene3D" id="1.10.600.10">
    <property type="entry name" value="Farnesyl Diphosphate Synthase"/>
    <property type="match status" value="1"/>
</dbReference>
<accession>A0A8J2TUS0</accession>
<dbReference type="InterPro" id="IPR033749">
    <property type="entry name" value="Polyprenyl_synt_CS"/>
</dbReference>
<name>A0A8J2TUS0_9BACI</name>
<proteinExistence type="inferred from homology"/>
<dbReference type="SFLD" id="SFLDS00005">
    <property type="entry name" value="Isoprenoid_Synthase_Type_I"/>
    <property type="match status" value="1"/>
</dbReference>
<organism evidence="13 14">
    <name type="scientific">Compostibacillus humi</name>
    <dbReference type="NCBI Taxonomy" id="1245525"/>
    <lineage>
        <taxon>Bacteria</taxon>
        <taxon>Bacillati</taxon>
        <taxon>Bacillota</taxon>
        <taxon>Bacilli</taxon>
        <taxon>Bacillales</taxon>
        <taxon>Bacillaceae</taxon>
        <taxon>Compostibacillus</taxon>
    </lineage>
</organism>
<dbReference type="GO" id="GO:0004337">
    <property type="term" value="F:(2E,6E)-farnesyl diphosphate synthase activity"/>
    <property type="evidence" value="ECO:0007669"/>
    <property type="project" value="UniProtKB-EC"/>
</dbReference>
<dbReference type="InterPro" id="IPR053378">
    <property type="entry name" value="Prenyl_diphosphate_synthase"/>
</dbReference>
<evidence type="ECO:0000256" key="7">
    <source>
        <dbReference type="ARBA" id="ARBA00022842"/>
    </source>
</evidence>
<gene>
    <name evidence="13" type="primary">ispA</name>
    <name evidence="13" type="ORF">GCM10010978_30330</name>
</gene>
<dbReference type="PROSITE" id="PS00444">
    <property type="entry name" value="POLYPRENYL_SYNTHASE_2"/>
    <property type="match status" value="1"/>
</dbReference>
<dbReference type="InterPro" id="IPR008949">
    <property type="entry name" value="Isoprenoid_synthase_dom_sf"/>
</dbReference>
<dbReference type="PROSITE" id="PS00723">
    <property type="entry name" value="POLYPRENYL_SYNTHASE_1"/>
    <property type="match status" value="1"/>
</dbReference>
<dbReference type="CDD" id="cd00685">
    <property type="entry name" value="Trans_IPPS_HT"/>
    <property type="match status" value="1"/>
</dbReference>
<dbReference type="NCBIfam" id="NF045485">
    <property type="entry name" value="FPPsyn"/>
    <property type="match status" value="1"/>
</dbReference>
<evidence type="ECO:0000256" key="3">
    <source>
        <dbReference type="ARBA" id="ARBA00012439"/>
    </source>
</evidence>
<evidence type="ECO:0000256" key="4">
    <source>
        <dbReference type="ARBA" id="ARBA00015100"/>
    </source>
</evidence>
<dbReference type="EC" id="2.5.1.10" evidence="3"/>
<reference evidence="13" key="1">
    <citation type="journal article" date="2014" name="Int. J. Syst. Evol. Microbiol.">
        <title>Complete genome sequence of Corynebacterium casei LMG S-19264T (=DSM 44701T), isolated from a smear-ripened cheese.</title>
        <authorList>
            <consortium name="US DOE Joint Genome Institute (JGI-PGF)"/>
            <person name="Walter F."/>
            <person name="Albersmeier A."/>
            <person name="Kalinowski J."/>
            <person name="Ruckert C."/>
        </authorList>
    </citation>
    <scope>NUCLEOTIDE SEQUENCE</scope>
    <source>
        <strain evidence="13">CGMCC 1.12360</strain>
    </source>
</reference>
<evidence type="ECO:0000256" key="11">
    <source>
        <dbReference type="ARBA" id="ARBA00049399"/>
    </source>
</evidence>
<comment type="similarity">
    <text evidence="2 12">Belongs to the FPP/GGPP synthase family.</text>
</comment>
<evidence type="ECO:0000256" key="9">
    <source>
        <dbReference type="ARBA" id="ARBA00032380"/>
    </source>
</evidence>
<keyword evidence="5 12" id="KW-0808">Transferase</keyword>
<protein>
    <recommendedName>
        <fullName evidence="4">Farnesyl diphosphate synthase</fullName>
        <ecNumber evidence="3">2.5.1.10</ecNumber>
    </recommendedName>
    <alternativeName>
        <fullName evidence="10">(2E,6E)-farnesyl diphosphate synthase</fullName>
    </alternativeName>
    <alternativeName>
        <fullName evidence="9">Geranyltranstransferase</fullName>
    </alternativeName>
</protein>
<dbReference type="GO" id="GO:0005737">
    <property type="term" value="C:cytoplasm"/>
    <property type="evidence" value="ECO:0007669"/>
    <property type="project" value="UniProtKB-ARBA"/>
</dbReference>
<evidence type="ECO:0000256" key="12">
    <source>
        <dbReference type="RuleBase" id="RU004466"/>
    </source>
</evidence>
<dbReference type="PANTHER" id="PTHR43281:SF1">
    <property type="entry name" value="FARNESYL DIPHOSPHATE SYNTHASE"/>
    <property type="match status" value="1"/>
</dbReference>
<dbReference type="AlphaFoldDB" id="A0A8J2TUS0"/>
<dbReference type="InterPro" id="IPR000092">
    <property type="entry name" value="Polyprenyl_synt"/>
</dbReference>
<dbReference type="SFLD" id="SFLDG01017">
    <property type="entry name" value="Polyprenyl_Transferase_Like"/>
    <property type="match status" value="1"/>
</dbReference>
<keyword evidence="6" id="KW-0479">Metal-binding</keyword>
<reference evidence="13" key="2">
    <citation type="submission" date="2020-09" db="EMBL/GenBank/DDBJ databases">
        <authorList>
            <person name="Sun Q."/>
            <person name="Zhou Y."/>
        </authorList>
    </citation>
    <scope>NUCLEOTIDE SEQUENCE</scope>
    <source>
        <strain evidence="13">CGMCC 1.12360</strain>
    </source>
</reference>
<dbReference type="EMBL" id="BMEV01000083">
    <property type="protein sequence ID" value="GFZ88765.1"/>
    <property type="molecule type" value="Genomic_DNA"/>
</dbReference>
<dbReference type="GO" id="GO:0046872">
    <property type="term" value="F:metal ion binding"/>
    <property type="evidence" value="ECO:0007669"/>
    <property type="project" value="UniProtKB-KW"/>
</dbReference>
<comment type="caution">
    <text evidence="13">The sequence shown here is derived from an EMBL/GenBank/DDBJ whole genome shotgun (WGS) entry which is preliminary data.</text>
</comment>
<dbReference type="GO" id="GO:0016114">
    <property type="term" value="P:terpenoid biosynthetic process"/>
    <property type="evidence" value="ECO:0007669"/>
    <property type="project" value="UniProtKB-ARBA"/>
</dbReference>
<evidence type="ECO:0000313" key="13">
    <source>
        <dbReference type="EMBL" id="GFZ88765.1"/>
    </source>
</evidence>
<evidence type="ECO:0000256" key="6">
    <source>
        <dbReference type="ARBA" id="ARBA00022723"/>
    </source>
</evidence>
<dbReference type="PANTHER" id="PTHR43281">
    <property type="entry name" value="FARNESYL DIPHOSPHATE SYNTHASE"/>
    <property type="match status" value="1"/>
</dbReference>
<keyword evidence="8" id="KW-0414">Isoprene biosynthesis</keyword>
<dbReference type="FunFam" id="1.10.600.10:FF:000001">
    <property type="entry name" value="Geranylgeranyl diphosphate synthase"/>
    <property type="match status" value="1"/>
</dbReference>
<evidence type="ECO:0000256" key="2">
    <source>
        <dbReference type="ARBA" id="ARBA00006706"/>
    </source>
</evidence>
<dbReference type="Proteomes" id="UP000602050">
    <property type="component" value="Unassembled WGS sequence"/>
</dbReference>
<evidence type="ECO:0000256" key="8">
    <source>
        <dbReference type="ARBA" id="ARBA00023229"/>
    </source>
</evidence>
<comment type="cofactor">
    <cofactor evidence="1">
        <name>Mg(2+)</name>
        <dbReference type="ChEBI" id="CHEBI:18420"/>
    </cofactor>
</comment>
<evidence type="ECO:0000256" key="10">
    <source>
        <dbReference type="ARBA" id="ARBA00032873"/>
    </source>
</evidence>
<dbReference type="Pfam" id="PF00348">
    <property type="entry name" value="polyprenyl_synt"/>
    <property type="match status" value="1"/>
</dbReference>
<evidence type="ECO:0000256" key="1">
    <source>
        <dbReference type="ARBA" id="ARBA00001946"/>
    </source>
</evidence>
<dbReference type="RefSeq" id="WP_229733681.1">
    <property type="nucleotide sequence ID" value="NZ_BMEV01000083.1"/>
</dbReference>
<evidence type="ECO:0000313" key="14">
    <source>
        <dbReference type="Proteomes" id="UP000602050"/>
    </source>
</evidence>
<dbReference type="SUPFAM" id="SSF48576">
    <property type="entry name" value="Terpenoid synthases"/>
    <property type="match status" value="1"/>
</dbReference>
<comment type="catalytic activity">
    <reaction evidence="11">
        <text>isopentenyl diphosphate + (2E)-geranyl diphosphate = (2E,6E)-farnesyl diphosphate + diphosphate</text>
        <dbReference type="Rhea" id="RHEA:19361"/>
        <dbReference type="ChEBI" id="CHEBI:33019"/>
        <dbReference type="ChEBI" id="CHEBI:58057"/>
        <dbReference type="ChEBI" id="CHEBI:128769"/>
        <dbReference type="ChEBI" id="CHEBI:175763"/>
        <dbReference type="EC" id="2.5.1.10"/>
    </reaction>
</comment>